<evidence type="ECO:0000313" key="10">
    <source>
        <dbReference type="EMBL" id="APH05533.1"/>
    </source>
</evidence>
<dbReference type="NCBIfam" id="TIGR02887">
    <property type="entry name" value="spore_ger_x_C"/>
    <property type="match status" value="1"/>
</dbReference>
<keyword evidence="4" id="KW-0732">Signal</keyword>
<proteinExistence type="inferred from homology"/>
<dbReference type="RefSeq" id="WP_072580323.1">
    <property type="nucleotide sequence ID" value="NZ_CP016020.1"/>
</dbReference>
<dbReference type="InterPro" id="IPR038501">
    <property type="entry name" value="Spore_GerAC_C_sf"/>
</dbReference>
<gene>
    <name evidence="10" type="ORF">A9C19_12655</name>
</gene>
<dbReference type="Pfam" id="PF25198">
    <property type="entry name" value="Spore_GerAC_N"/>
    <property type="match status" value="1"/>
</dbReference>
<dbReference type="InterPro" id="IPR057336">
    <property type="entry name" value="GerAC_N"/>
</dbReference>
<sequence length="357" mass="40098">MTQRRLLLVIISLSFLAGCVEKEILDDINLVTGTGFDLTDEGNIRGSAVINTYLKDQPVADYIITDESELSRDILSNLQKKSPDPLVLGKIDIVLFGEGLGKRGITELVDTLQRDASIGARLLLAVTRGDAKEVLEGEFANQGASRYISNLILHNKLNQDLPRTNLHLFLYQYYSKGQDMFLPIIKKNEENGAVEIDGLALFDHKKVVGEIPNDKLLFFKVLTDQYTKGAYKLKLEDGEAAGIKSIVSSMKLNVVSTEPLKVQLEVYLEGYIHEYTGKKITPEVTDKVEKTFEQEMKTETEALIEYFKELTIDPIGIGEEIRSQSRSFKLDNWRERIPELTVEIIPEVIISESGVID</sequence>
<dbReference type="Pfam" id="PF05504">
    <property type="entry name" value="Spore_GerAC"/>
    <property type="match status" value="1"/>
</dbReference>
<keyword evidence="6" id="KW-0564">Palmitate</keyword>
<comment type="subcellular location">
    <subcellularLocation>
        <location evidence="1">Membrane</location>
        <topology evidence="1">Lipid-anchor</topology>
    </subcellularLocation>
</comment>
<evidence type="ECO:0000256" key="4">
    <source>
        <dbReference type="ARBA" id="ARBA00022729"/>
    </source>
</evidence>
<dbReference type="KEGG" id="bwh:A9C19_12655"/>
<dbReference type="PANTHER" id="PTHR35789:SF1">
    <property type="entry name" value="SPORE GERMINATION PROTEIN B3"/>
    <property type="match status" value="1"/>
</dbReference>
<feature type="domain" description="Spore germination GerAC-like C-terminal" evidence="8">
    <location>
        <begin position="197"/>
        <end position="354"/>
    </location>
</feature>
<comment type="similarity">
    <text evidence="2">Belongs to the GerABKC lipoprotein family.</text>
</comment>
<dbReference type="OrthoDB" id="2592518at2"/>
<protein>
    <submittedName>
        <fullName evidence="10">Uncharacterized protein</fullName>
    </submittedName>
</protein>
<evidence type="ECO:0000256" key="3">
    <source>
        <dbReference type="ARBA" id="ARBA00022544"/>
    </source>
</evidence>
<dbReference type="EMBL" id="CP016020">
    <property type="protein sequence ID" value="APH05533.1"/>
    <property type="molecule type" value="Genomic_DNA"/>
</dbReference>
<evidence type="ECO:0000256" key="7">
    <source>
        <dbReference type="ARBA" id="ARBA00023288"/>
    </source>
</evidence>
<dbReference type="Proteomes" id="UP000181936">
    <property type="component" value="Chromosome"/>
</dbReference>
<dbReference type="AlphaFoldDB" id="A0A1L3MT68"/>
<keyword evidence="7" id="KW-0449">Lipoprotein</keyword>
<dbReference type="InterPro" id="IPR046953">
    <property type="entry name" value="Spore_GerAC-like_C"/>
</dbReference>
<evidence type="ECO:0000259" key="9">
    <source>
        <dbReference type="Pfam" id="PF25198"/>
    </source>
</evidence>
<feature type="domain" description="Spore germination protein N-terminal" evidence="9">
    <location>
        <begin position="22"/>
        <end position="186"/>
    </location>
</feature>
<evidence type="ECO:0000259" key="8">
    <source>
        <dbReference type="Pfam" id="PF05504"/>
    </source>
</evidence>
<evidence type="ECO:0000256" key="1">
    <source>
        <dbReference type="ARBA" id="ARBA00004635"/>
    </source>
</evidence>
<dbReference type="PROSITE" id="PS51257">
    <property type="entry name" value="PROKAR_LIPOPROTEIN"/>
    <property type="match status" value="1"/>
</dbReference>
<evidence type="ECO:0000313" key="11">
    <source>
        <dbReference type="Proteomes" id="UP000181936"/>
    </source>
</evidence>
<dbReference type="Gene3D" id="3.30.300.210">
    <property type="entry name" value="Nutrient germinant receptor protein C, domain 3"/>
    <property type="match status" value="1"/>
</dbReference>
<dbReference type="STRING" id="1547283.A9C19_12655"/>
<evidence type="ECO:0000256" key="6">
    <source>
        <dbReference type="ARBA" id="ARBA00023139"/>
    </source>
</evidence>
<organism evidence="10 11">
    <name type="scientific">Bacillus weihaiensis</name>
    <dbReference type="NCBI Taxonomy" id="1547283"/>
    <lineage>
        <taxon>Bacteria</taxon>
        <taxon>Bacillati</taxon>
        <taxon>Bacillota</taxon>
        <taxon>Bacilli</taxon>
        <taxon>Bacillales</taxon>
        <taxon>Bacillaceae</taxon>
        <taxon>Bacillus</taxon>
    </lineage>
</organism>
<accession>A0A1L3MT68</accession>
<dbReference type="InterPro" id="IPR008844">
    <property type="entry name" value="Spore_GerAC-like"/>
</dbReference>
<reference evidence="10 11" key="1">
    <citation type="journal article" date="2016" name="Sci. Rep.">
        <title>Complete genome sequence and transcriptomic analysis of a novel marine strain Bacillus weihaiensis reveals the mechanism of brown algae degradation.</title>
        <authorList>
            <person name="Zhu Y."/>
            <person name="Chen P."/>
            <person name="Bao Y."/>
            <person name="Men Y."/>
            <person name="Zeng Y."/>
            <person name="Yang J."/>
            <person name="Sun J."/>
            <person name="Sun Y."/>
        </authorList>
    </citation>
    <scope>NUCLEOTIDE SEQUENCE [LARGE SCALE GENOMIC DNA]</scope>
    <source>
        <strain evidence="10 11">Alg07</strain>
    </source>
</reference>
<evidence type="ECO:0000256" key="5">
    <source>
        <dbReference type="ARBA" id="ARBA00023136"/>
    </source>
</evidence>
<keyword evidence="5" id="KW-0472">Membrane</keyword>
<keyword evidence="3" id="KW-0309">Germination</keyword>
<keyword evidence="11" id="KW-1185">Reference proteome</keyword>
<evidence type="ECO:0000256" key="2">
    <source>
        <dbReference type="ARBA" id="ARBA00007886"/>
    </source>
</evidence>
<name>A0A1L3MT68_9BACI</name>
<dbReference type="GO" id="GO:0009847">
    <property type="term" value="P:spore germination"/>
    <property type="evidence" value="ECO:0007669"/>
    <property type="project" value="InterPro"/>
</dbReference>
<dbReference type="PANTHER" id="PTHR35789">
    <property type="entry name" value="SPORE GERMINATION PROTEIN B3"/>
    <property type="match status" value="1"/>
</dbReference>
<dbReference type="GO" id="GO:0016020">
    <property type="term" value="C:membrane"/>
    <property type="evidence" value="ECO:0007669"/>
    <property type="project" value="UniProtKB-SubCell"/>
</dbReference>